<dbReference type="InterPro" id="IPR055011">
    <property type="entry name" value="Tag1_C"/>
</dbReference>
<dbReference type="AlphaFoldDB" id="A0A1B7TJZ3"/>
<accession>A0A1B7TJZ3</accession>
<dbReference type="Proteomes" id="UP000092321">
    <property type="component" value="Unassembled WGS sequence"/>
</dbReference>
<keyword evidence="1" id="KW-0812">Transmembrane</keyword>
<feature type="domain" description="Tag1 middle barrel-like" evidence="3">
    <location>
        <begin position="134"/>
        <end position="208"/>
    </location>
</feature>
<reference evidence="5" key="1">
    <citation type="journal article" date="2016" name="Proc. Natl. Acad. Sci. U.S.A.">
        <title>Comparative genomics of biotechnologically important yeasts.</title>
        <authorList>
            <person name="Riley R."/>
            <person name="Haridas S."/>
            <person name="Wolfe K.H."/>
            <person name="Lopes M.R."/>
            <person name="Hittinger C.T."/>
            <person name="Goeker M."/>
            <person name="Salamov A.A."/>
            <person name="Wisecaver J.H."/>
            <person name="Long T.M."/>
            <person name="Calvey C.H."/>
            <person name="Aerts A.L."/>
            <person name="Barry K.W."/>
            <person name="Choi C."/>
            <person name="Clum A."/>
            <person name="Coughlan A.Y."/>
            <person name="Deshpande S."/>
            <person name="Douglass A.P."/>
            <person name="Hanson S.J."/>
            <person name="Klenk H.-P."/>
            <person name="LaButti K.M."/>
            <person name="Lapidus A."/>
            <person name="Lindquist E.A."/>
            <person name="Lipzen A.M."/>
            <person name="Meier-Kolthoff J.P."/>
            <person name="Ohm R.A."/>
            <person name="Otillar R.P."/>
            <person name="Pangilinan J.L."/>
            <person name="Peng Y."/>
            <person name="Rokas A."/>
            <person name="Rosa C.A."/>
            <person name="Scheuner C."/>
            <person name="Sibirny A.A."/>
            <person name="Slot J.C."/>
            <person name="Stielow J.B."/>
            <person name="Sun H."/>
            <person name="Kurtzman C.P."/>
            <person name="Blackwell M."/>
            <person name="Grigoriev I.V."/>
            <person name="Jeffries T.W."/>
        </authorList>
    </citation>
    <scope>NUCLEOTIDE SEQUENCE [LARGE SCALE GENOMIC DNA]</scope>
    <source>
        <strain evidence="5">NRRL Y-1626</strain>
    </source>
</reference>
<evidence type="ECO:0000313" key="4">
    <source>
        <dbReference type="EMBL" id="OBA29057.1"/>
    </source>
</evidence>
<feature type="domain" description="Tag1 C-terminal" evidence="2">
    <location>
        <begin position="324"/>
        <end position="420"/>
    </location>
</feature>
<name>A0A1B7TJZ3_9ASCO</name>
<keyword evidence="1" id="KW-0472">Membrane</keyword>
<evidence type="ECO:0000259" key="2">
    <source>
        <dbReference type="Pfam" id="PF22786"/>
    </source>
</evidence>
<evidence type="ECO:0000256" key="1">
    <source>
        <dbReference type="SAM" id="Phobius"/>
    </source>
</evidence>
<evidence type="ECO:0000313" key="5">
    <source>
        <dbReference type="Proteomes" id="UP000092321"/>
    </source>
</evidence>
<dbReference type="Pfam" id="PF22786">
    <property type="entry name" value="Tag1_C"/>
    <property type="match status" value="1"/>
</dbReference>
<sequence>MSENFEQNDTLERQPLLLLNGPDNTINTQTNGSVNNTPQKIETKKEPSNKYKCFFFTLIFISVIGYFLALIMMVYTVYFLKSKAKENIYSLNDLIVEEDNSMRLTIDPFELPRFIPVSFVNLGFNFLLFPLFNLMKFEYFLPDCNNNPTIPLNLPMNVEFLRAKNNSIVPLITTKLDNNFIPYQLSHQICVATEEYVLTPLDLMIEYVSRNKAEKDREGNEGDDGDEDENINKKKEVYWKDQMKIGVQPYKLPLKTIEIPGNLIRNSTFIQKLEILNKVDFNNTKFDIFNMRLSGDFFIEITLDMLKNVDLINFKMLKGTFIINLQESEKEMLLLEIPQWQECTVHSKQSDGLDMIIELSLQEAAVKVLDQNEFTKFGKRWLWDKQVDIGVSSDIDLIISDDKWLGSMVLRDLKSHDKAELRA</sequence>
<dbReference type="InterPro" id="IPR055010">
    <property type="entry name" value="Tag1_M"/>
</dbReference>
<evidence type="ECO:0000259" key="3">
    <source>
        <dbReference type="Pfam" id="PF22787"/>
    </source>
</evidence>
<proteinExistence type="predicted"/>
<protein>
    <submittedName>
        <fullName evidence="4">Uncharacterized protein</fullName>
    </submittedName>
</protein>
<keyword evidence="5" id="KW-1185">Reference proteome</keyword>
<dbReference type="OrthoDB" id="5596576at2759"/>
<comment type="caution">
    <text evidence="4">The sequence shown here is derived from an EMBL/GenBank/DDBJ whole genome shotgun (WGS) entry which is preliminary data.</text>
</comment>
<dbReference type="Pfam" id="PF22787">
    <property type="entry name" value="Tag1_M"/>
    <property type="match status" value="1"/>
</dbReference>
<dbReference type="EMBL" id="LXPE01000001">
    <property type="protein sequence ID" value="OBA29057.1"/>
    <property type="molecule type" value="Genomic_DNA"/>
</dbReference>
<organism evidence="4 5">
    <name type="scientific">Hanseniaspora valbyensis NRRL Y-1626</name>
    <dbReference type="NCBI Taxonomy" id="766949"/>
    <lineage>
        <taxon>Eukaryota</taxon>
        <taxon>Fungi</taxon>
        <taxon>Dikarya</taxon>
        <taxon>Ascomycota</taxon>
        <taxon>Saccharomycotina</taxon>
        <taxon>Saccharomycetes</taxon>
        <taxon>Saccharomycodales</taxon>
        <taxon>Saccharomycodaceae</taxon>
        <taxon>Hanseniaspora</taxon>
    </lineage>
</organism>
<gene>
    <name evidence="4" type="ORF">HANVADRAFT_50997</name>
</gene>
<feature type="transmembrane region" description="Helical" evidence="1">
    <location>
        <begin position="54"/>
        <end position="80"/>
    </location>
</feature>
<keyword evidence="1" id="KW-1133">Transmembrane helix</keyword>